<keyword evidence="1" id="KW-0732">Signal</keyword>
<keyword evidence="3" id="KW-1185">Reference proteome</keyword>
<dbReference type="Proteomes" id="UP001595547">
    <property type="component" value="Unassembled WGS sequence"/>
</dbReference>
<dbReference type="EMBL" id="JBHRTO010000002">
    <property type="protein sequence ID" value="MFC3182643.1"/>
    <property type="molecule type" value="Genomic_DNA"/>
</dbReference>
<accession>A0ABV7J474</accession>
<evidence type="ECO:0008006" key="4">
    <source>
        <dbReference type="Google" id="ProtNLM"/>
    </source>
</evidence>
<evidence type="ECO:0000313" key="2">
    <source>
        <dbReference type="EMBL" id="MFC3182643.1"/>
    </source>
</evidence>
<organism evidence="2 3">
    <name type="scientific">Cypionkella sinensis</name>
    <dbReference type="NCBI Taxonomy" id="1756043"/>
    <lineage>
        <taxon>Bacteria</taxon>
        <taxon>Pseudomonadati</taxon>
        <taxon>Pseudomonadota</taxon>
        <taxon>Alphaproteobacteria</taxon>
        <taxon>Rhodobacterales</taxon>
        <taxon>Paracoccaceae</taxon>
        <taxon>Cypionkella</taxon>
    </lineage>
</organism>
<gene>
    <name evidence="2" type="ORF">ACFOGH_16725</name>
</gene>
<evidence type="ECO:0000313" key="3">
    <source>
        <dbReference type="Proteomes" id="UP001595547"/>
    </source>
</evidence>
<reference evidence="3" key="1">
    <citation type="journal article" date="2019" name="Int. J. Syst. Evol. Microbiol.">
        <title>The Global Catalogue of Microorganisms (GCM) 10K type strain sequencing project: providing services to taxonomists for standard genome sequencing and annotation.</title>
        <authorList>
            <consortium name="The Broad Institute Genomics Platform"/>
            <consortium name="The Broad Institute Genome Sequencing Center for Infectious Disease"/>
            <person name="Wu L."/>
            <person name="Ma J."/>
        </authorList>
    </citation>
    <scope>NUCLEOTIDE SEQUENCE [LARGE SCALE GENOMIC DNA]</scope>
    <source>
        <strain evidence="3">KCTC 52039</strain>
    </source>
</reference>
<dbReference type="RefSeq" id="WP_380074302.1">
    <property type="nucleotide sequence ID" value="NZ_JBHRTO010000002.1"/>
</dbReference>
<comment type="caution">
    <text evidence="2">The sequence shown here is derived from an EMBL/GenBank/DDBJ whole genome shotgun (WGS) entry which is preliminary data.</text>
</comment>
<sequence>MKALILLLILAACGAQPAPEFFNAKRVDVSRGGRQYTVYYTDRRVEVIRLGYAKRGEHDDIRAQMIALIPEVTGCKLNEASLQGDSGEMRGSIRCPRG</sequence>
<proteinExistence type="predicted"/>
<feature type="signal peptide" evidence="1">
    <location>
        <begin position="1"/>
        <end position="17"/>
    </location>
</feature>
<evidence type="ECO:0000256" key="1">
    <source>
        <dbReference type="SAM" id="SignalP"/>
    </source>
</evidence>
<feature type="chain" id="PRO_5046594917" description="DUF4907 domain-containing protein" evidence="1">
    <location>
        <begin position="18"/>
        <end position="98"/>
    </location>
</feature>
<name>A0ABV7J474_9RHOB</name>
<protein>
    <recommendedName>
        <fullName evidence="4">DUF4907 domain-containing protein</fullName>
    </recommendedName>
</protein>